<dbReference type="GO" id="GO:0000111">
    <property type="term" value="C:nucleotide-excision repair factor 2 complex"/>
    <property type="evidence" value="ECO:0007669"/>
    <property type="project" value="TreeGrafter"/>
</dbReference>
<evidence type="ECO:0000256" key="4">
    <source>
        <dbReference type="ARBA" id="ARBA00023204"/>
    </source>
</evidence>
<protein>
    <recommendedName>
        <fullName evidence="12">Rad4-domain-containing protein</fullName>
    </recommendedName>
</protein>
<dbReference type="Gene3D" id="3.90.260.10">
    <property type="entry name" value="Transglutaminase-like"/>
    <property type="match status" value="1"/>
</dbReference>
<dbReference type="GO" id="GO:0006289">
    <property type="term" value="P:nucleotide-excision repair"/>
    <property type="evidence" value="ECO:0007669"/>
    <property type="project" value="InterPro"/>
</dbReference>
<dbReference type="AlphaFoldDB" id="A0A8H7E6G7"/>
<dbReference type="Pfam" id="PF10403">
    <property type="entry name" value="BHD_1"/>
    <property type="match status" value="1"/>
</dbReference>
<dbReference type="InterPro" id="IPR038765">
    <property type="entry name" value="Papain-like_cys_pep_sf"/>
</dbReference>
<evidence type="ECO:0000256" key="5">
    <source>
        <dbReference type="ARBA" id="ARBA00023242"/>
    </source>
</evidence>
<dbReference type="Gene3D" id="3.30.70.2460">
    <property type="entry name" value="Rad4, beta-hairpin domain BHD3"/>
    <property type="match status" value="1"/>
</dbReference>
<keyword evidence="3" id="KW-0227">DNA damage</keyword>
<feature type="compositionally biased region" description="Low complexity" evidence="6">
    <location>
        <begin position="970"/>
        <end position="982"/>
    </location>
</feature>
<keyword evidence="11" id="KW-1185">Reference proteome</keyword>
<reference evidence="10" key="1">
    <citation type="submission" date="2020-02" db="EMBL/GenBank/DDBJ databases">
        <authorList>
            <person name="Palmer J.M."/>
        </authorList>
    </citation>
    <scope>NUCLEOTIDE SEQUENCE</scope>
    <source>
        <strain evidence="10">EPUS1.4</strain>
        <tissue evidence="10">Thallus</tissue>
    </source>
</reference>
<organism evidence="10 11">
    <name type="scientific">Endocarpon pusillum</name>
    <dbReference type="NCBI Taxonomy" id="364733"/>
    <lineage>
        <taxon>Eukaryota</taxon>
        <taxon>Fungi</taxon>
        <taxon>Dikarya</taxon>
        <taxon>Ascomycota</taxon>
        <taxon>Pezizomycotina</taxon>
        <taxon>Eurotiomycetes</taxon>
        <taxon>Chaetothyriomycetidae</taxon>
        <taxon>Verrucariales</taxon>
        <taxon>Verrucariaceae</taxon>
        <taxon>Endocarpon</taxon>
    </lineage>
</organism>
<dbReference type="GO" id="GO:0003697">
    <property type="term" value="F:single-stranded DNA binding"/>
    <property type="evidence" value="ECO:0007669"/>
    <property type="project" value="TreeGrafter"/>
</dbReference>
<dbReference type="InterPro" id="IPR004583">
    <property type="entry name" value="DNA_repair_Rad4"/>
</dbReference>
<evidence type="ECO:0000259" key="9">
    <source>
        <dbReference type="SMART" id="SM01032"/>
    </source>
</evidence>
<evidence type="ECO:0000256" key="3">
    <source>
        <dbReference type="ARBA" id="ARBA00022763"/>
    </source>
</evidence>
<gene>
    <name evidence="10" type="ORF">GJ744_005323</name>
</gene>
<dbReference type="SMART" id="SM01030">
    <property type="entry name" value="BHD_1"/>
    <property type="match status" value="1"/>
</dbReference>
<evidence type="ECO:0000256" key="2">
    <source>
        <dbReference type="ARBA" id="ARBA00009525"/>
    </source>
</evidence>
<feature type="compositionally biased region" description="Acidic residues" evidence="6">
    <location>
        <begin position="744"/>
        <end position="754"/>
    </location>
</feature>
<dbReference type="InterPro" id="IPR018328">
    <property type="entry name" value="Rad4_beta-hairpin_dom3"/>
</dbReference>
<dbReference type="Gene3D" id="3.30.60.290">
    <property type="entry name" value="Rad4, beta-hairpin domain BHD2"/>
    <property type="match status" value="1"/>
</dbReference>
<dbReference type="Pfam" id="PF03835">
    <property type="entry name" value="Rad4"/>
    <property type="match status" value="1"/>
</dbReference>
<dbReference type="EMBL" id="JAACFV010000023">
    <property type="protein sequence ID" value="KAF7511092.1"/>
    <property type="molecule type" value="Genomic_DNA"/>
</dbReference>
<dbReference type="OrthoDB" id="300780at2759"/>
<dbReference type="SMART" id="SM01031">
    <property type="entry name" value="BHD_2"/>
    <property type="match status" value="1"/>
</dbReference>
<dbReference type="Pfam" id="PF10404">
    <property type="entry name" value="BHD_2"/>
    <property type="match status" value="1"/>
</dbReference>
<dbReference type="InterPro" id="IPR018327">
    <property type="entry name" value="BHD_2"/>
</dbReference>
<comment type="caution">
    <text evidence="10">The sequence shown here is derived from an EMBL/GenBank/DDBJ whole genome shotgun (WGS) entry which is preliminary data.</text>
</comment>
<dbReference type="InterPro" id="IPR036985">
    <property type="entry name" value="Transglutaminase-like_sf"/>
</dbReference>
<evidence type="ECO:0008006" key="12">
    <source>
        <dbReference type="Google" id="ProtNLM"/>
    </source>
</evidence>
<feature type="region of interest" description="Disordered" evidence="6">
    <location>
        <begin position="813"/>
        <end position="1002"/>
    </location>
</feature>
<evidence type="ECO:0000259" key="7">
    <source>
        <dbReference type="SMART" id="SM01030"/>
    </source>
</evidence>
<comment type="similarity">
    <text evidence="2">Belongs to the XPC family.</text>
</comment>
<dbReference type="SMART" id="SM01032">
    <property type="entry name" value="BHD_3"/>
    <property type="match status" value="1"/>
</dbReference>
<dbReference type="InterPro" id="IPR018326">
    <property type="entry name" value="Rad4_beta-hairpin_dom1"/>
</dbReference>
<dbReference type="InterPro" id="IPR018325">
    <property type="entry name" value="Rad4/PNGase_transGLS-fold"/>
</dbReference>
<sequence>MGPKRMATGGGGRGGPSRRSNKHTTQEQDDVPEIYQDMLVEAARNPFPKVDLPTKIVKRRKLDDGLSQVTDPELAAPDLPSGPGDESVLAQSITQRQTVFDDFRGSDDESDDDFEEVDLEADVEVYHGQDRADEPLQLDLNKKLDPGATSSVHRRKPATVVERRIRLDVHKWHVLCLLAHLQCRSHWCNDEQVQSILKPLIPRKLVKLFHLDASQPQYQRTHSFNVAIDEVSKIWRSEWKITGQGMRRAYWKEDPDDLKSVDDHPDPIDYDDFRDAARTRSGSRDLGAQLFCALLRSVAIDTRLVCSLQPLPFSGVARGATPVKANAKYIMASRLERQRQLNQNGESPTVSGPRWRLYGAERERSSPVAAVKKPSKRIRESPYPVFWVEVFDESLQKWIPIDPLVRSTINKPKTGFEPPANDSLNSMSYVIVFEDDASAKDVTRRYTQFYNGKTRRNRVESTKGGDLWWKKTMSFFENPFPEDRDEIENAELMAREESEQMPKNVQDFKNHPHYALERHLRRNEVIHPKREIGKVTVGLSKDGRLEPVFRRKDVLVVKTADQWYRLGRDIKVGEQPLKRVIPTKRRVTPVDEEYGQEEGALLYAEFQTELYVPPNVVNGKIPRNVYGNLDVYVPSMIPAGGIHVEHPDAARAARILGIDYADAVTGFEFRGRQGTAIIKGIVAATEYREALIEVLEALAYERVQMNSEKRSSIALQMWKKFLTALRIRERVSMKYGEGGSQDGDHDEDIEDETYHDDGDHDKDEGGGGFFPEQTKGPATSPESPEVETGLNNQVIFNPDSPDIDMTIVVHESPHKLPRSVQQQRKPSRLAARLPVEEPTMSGGFSADQENINIPDGDGHQGGGGFIAEGSSSPTAPDGAPPPSLVYESLPTIPTTASSASTAHRAVVADKADNTITTTATTPSNNLPHPIPVLTQNEIHSPVPSSPPQQPQIAVTSPNAEQVAENRIPPSSSSSLEQGSLLSHDPEDEDAEPDWLADAMDSD</sequence>
<name>A0A8H7E6G7_9EURO</name>
<evidence type="ECO:0000313" key="10">
    <source>
        <dbReference type="EMBL" id="KAF7511092.1"/>
    </source>
</evidence>
<dbReference type="GO" id="GO:0005737">
    <property type="term" value="C:cytoplasm"/>
    <property type="evidence" value="ECO:0007669"/>
    <property type="project" value="TreeGrafter"/>
</dbReference>
<keyword evidence="4" id="KW-0234">DNA repair</keyword>
<keyword evidence="5" id="KW-0539">Nucleus</keyword>
<dbReference type="InterPro" id="IPR042488">
    <property type="entry name" value="Rad4_BHD3_sf"/>
</dbReference>
<feature type="domain" description="Rad4 beta-hairpin" evidence="9">
    <location>
        <begin position="621"/>
        <end position="695"/>
    </location>
</feature>
<feature type="compositionally biased region" description="Basic and acidic residues" evidence="6">
    <location>
        <begin position="755"/>
        <end position="765"/>
    </location>
</feature>
<dbReference type="SUPFAM" id="SSF54001">
    <property type="entry name" value="Cysteine proteinases"/>
    <property type="match status" value="1"/>
</dbReference>
<feature type="region of interest" description="Disordered" evidence="6">
    <location>
        <begin position="1"/>
        <end position="32"/>
    </location>
</feature>
<dbReference type="PANTHER" id="PTHR12135">
    <property type="entry name" value="DNA REPAIR PROTEIN XP-C / RAD4"/>
    <property type="match status" value="1"/>
</dbReference>
<proteinExistence type="inferred from homology"/>
<evidence type="ECO:0000313" key="11">
    <source>
        <dbReference type="Proteomes" id="UP000606974"/>
    </source>
</evidence>
<feature type="domain" description="Rad4 beta-hairpin" evidence="8">
    <location>
        <begin position="557"/>
        <end position="614"/>
    </location>
</feature>
<dbReference type="Pfam" id="PF10405">
    <property type="entry name" value="BHD_3"/>
    <property type="match status" value="1"/>
</dbReference>
<dbReference type="PANTHER" id="PTHR12135:SF0">
    <property type="entry name" value="DNA REPAIR PROTEIN COMPLEMENTING XP-C CELLS"/>
    <property type="match status" value="1"/>
</dbReference>
<dbReference type="Proteomes" id="UP000606974">
    <property type="component" value="Unassembled WGS sequence"/>
</dbReference>
<feature type="region of interest" description="Disordered" evidence="6">
    <location>
        <begin position="735"/>
        <end position="787"/>
    </location>
</feature>
<comment type="subcellular location">
    <subcellularLocation>
        <location evidence="1">Nucleus</location>
    </subcellularLocation>
</comment>
<feature type="region of interest" description="Disordered" evidence="6">
    <location>
        <begin position="59"/>
        <end position="88"/>
    </location>
</feature>
<dbReference type="GO" id="GO:0006298">
    <property type="term" value="P:mismatch repair"/>
    <property type="evidence" value="ECO:0007669"/>
    <property type="project" value="TreeGrafter"/>
</dbReference>
<feature type="domain" description="Rad4 beta-hairpin" evidence="7">
    <location>
        <begin position="497"/>
        <end position="555"/>
    </location>
</feature>
<accession>A0A8H7E6G7</accession>
<feature type="compositionally biased region" description="Acidic residues" evidence="6">
    <location>
        <begin position="985"/>
        <end position="1002"/>
    </location>
</feature>
<dbReference type="GO" id="GO:0071942">
    <property type="term" value="C:XPC complex"/>
    <property type="evidence" value="ECO:0007669"/>
    <property type="project" value="TreeGrafter"/>
</dbReference>
<dbReference type="GO" id="GO:0003684">
    <property type="term" value="F:damaged DNA binding"/>
    <property type="evidence" value="ECO:0007669"/>
    <property type="project" value="InterPro"/>
</dbReference>
<dbReference type="FunFam" id="3.30.70.2460:FF:000001">
    <property type="entry name" value="DNA repair protein Rad4 family"/>
    <property type="match status" value="1"/>
</dbReference>
<evidence type="ECO:0000256" key="1">
    <source>
        <dbReference type="ARBA" id="ARBA00004123"/>
    </source>
</evidence>
<evidence type="ECO:0000259" key="8">
    <source>
        <dbReference type="SMART" id="SM01031"/>
    </source>
</evidence>
<evidence type="ECO:0000256" key="6">
    <source>
        <dbReference type="SAM" id="MobiDB-lite"/>
    </source>
</evidence>
<dbReference type="Gene3D" id="2.20.20.110">
    <property type="entry name" value="Rad4, beta-hairpin domain BHD1"/>
    <property type="match status" value="1"/>
</dbReference>